<dbReference type="EMBL" id="JAOTIF010000016">
    <property type="protein sequence ID" value="MCU7550895.1"/>
    <property type="molecule type" value="Genomic_DNA"/>
</dbReference>
<name>A0A9X3B8M0_9BACT</name>
<dbReference type="Pfam" id="PF06439">
    <property type="entry name" value="3keto-disac_hyd"/>
    <property type="match status" value="1"/>
</dbReference>
<comment type="caution">
    <text evidence="2">The sequence shown here is derived from an EMBL/GenBank/DDBJ whole genome shotgun (WGS) entry which is preliminary data.</text>
</comment>
<dbReference type="Proteomes" id="UP001155483">
    <property type="component" value="Unassembled WGS sequence"/>
</dbReference>
<organism evidence="2 3">
    <name type="scientific">Paraflavisolibacter caeni</name>
    <dbReference type="NCBI Taxonomy" id="2982496"/>
    <lineage>
        <taxon>Bacteria</taxon>
        <taxon>Pseudomonadati</taxon>
        <taxon>Bacteroidota</taxon>
        <taxon>Chitinophagia</taxon>
        <taxon>Chitinophagales</taxon>
        <taxon>Chitinophagaceae</taxon>
        <taxon>Paraflavisolibacter</taxon>
    </lineage>
</organism>
<evidence type="ECO:0000313" key="3">
    <source>
        <dbReference type="Proteomes" id="UP001155483"/>
    </source>
</evidence>
<sequence length="245" mass="27447">MNKGLSVIIGVTSILCACSSSKMGTSATQLNTLTKQEKKEGWELLLDGKTTNGWHTYNRDTVSKNWKVVDGVLIMDPKAKTSSGMEDLITNNEYENYELSLEWSISEQGNSGIIFNVKESPKFGNTFVTGPEMQILDNIKASDNKQENHLAGLLYDIHGTAAMSKPKPVGEWNLARIMQKNGHLTFYFNGVKTLDVQQGSEEWKNMIARSKFKTWTDFASATKGKIALQDHGYEVAFRNIKIRKI</sequence>
<gene>
    <name evidence="2" type="ORF">OCK74_17375</name>
</gene>
<proteinExistence type="predicted"/>
<keyword evidence="3" id="KW-1185">Reference proteome</keyword>
<dbReference type="GO" id="GO:0016787">
    <property type="term" value="F:hydrolase activity"/>
    <property type="evidence" value="ECO:0007669"/>
    <property type="project" value="InterPro"/>
</dbReference>
<dbReference type="AlphaFoldDB" id="A0A9X3B8M0"/>
<dbReference type="Gene3D" id="2.60.120.560">
    <property type="entry name" value="Exo-inulinase, domain 1"/>
    <property type="match status" value="1"/>
</dbReference>
<reference evidence="2" key="2">
    <citation type="submission" date="2023-04" db="EMBL/GenBank/DDBJ databases">
        <title>Paracnuella aquatica gen. nov., sp. nov., a member of the family Chitinophagaceae isolated from a hot spring.</title>
        <authorList>
            <person name="Wang C."/>
        </authorList>
    </citation>
    <scope>NUCLEOTIDE SEQUENCE</scope>
    <source>
        <strain evidence="2">LB-8</strain>
    </source>
</reference>
<reference evidence="2" key="1">
    <citation type="submission" date="2022-09" db="EMBL/GenBank/DDBJ databases">
        <authorList>
            <person name="Yuan C."/>
            <person name="Ke Z."/>
        </authorList>
    </citation>
    <scope>NUCLEOTIDE SEQUENCE</scope>
    <source>
        <strain evidence="2">LB-8</strain>
    </source>
</reference>
<accession>A0A9X3B8M0</accession>
<dbReference type="InterPro" id="IPR010496">
    <property type="entry name" value="AL/BT2_dom"/>
</dbReference>
<evidence type="ECO:0000313" key="2">
    <source>
        <dbReference type="EMBL" id="MCU7550895.1"/>
    </source>
</evidence>
<dbReference type="PROSITE" id="PS51257">
    <property type="entry name" value="PROKAR_LIPOPROTEIN"/>
    <property type="match status" value="1"/>
</dbReference>
<feature type="domain" description="3-keto-alpha-glucoside-1,2-lyase/3-keto-2-hydroxy-glucal hydratase" evidence="1">
    <location>
        <begin position="41"/>
        <end position="243"/>
    </location>
</feature>
<evidence type="ECO:0000259" key="1">
    <source>
        <dbReference type="Pfam" id="PF06439"/>
    </source>
</evidence>
<protein>
    <submittedName>
        <fullName evidence="2">DUF1080 domain-containing protein</fullName>
    </submittedName>
</protein>
<dbReference type="RefSeq" id="WP_279298334.1">
    <property type="nucleotide sequence ID" value="NZ_JAOTIF010000016.1"/>
</dbReference>